<evidence type="ECO:0000313" key="1">
    <source>
        <dbReference type="EMBL" id="KAJ4729829.1"/>
    </source>
</evidence>
<reference evidence="1 2" key="1">
    <citation type="journal article" date="2023" name="Science">
        <title>Complex scaffold remodeling in plant triterpene biosynthesis.</title>
        <authorList>
            <person name="De La Pena R."/>
            <person name="Hodgson H."/>
            <person name="Liu J.C."/>
            <person name="Stephenson M.J."/>
            <person name="Martin A.C."/>
            <person name="Owen C."/>
            <person name="Harkess A."/>
            <person name="Leebens-Mack J."/>
            <person name="Jimenez L.E."/>
            <person name="Osbourn A."/>
            <person name="Sattely E.S."/>
        </authorList>
    </citation>
    <scope>NUCLEOTIDE SEQUENCE [LARGE SCALE GENOMIC DNA]</scope>
    <source>
        <strain evidence="2">cv. JPN11</strain>
        <tissue evidence="1">Leaf</tissue>
    </source>
</reference>
<protein>
    <submittedName>
        <fullName evidence="1">Ankyrin repeat-containing protein</fullName>
    </submittedName>
</protein>
<dbReference type="Proteomes" id="UP001164539">
    <property type="component" value="Chromosome 1"/>
</dbReference>
<proteinExistence type="predicted"/>
<comment type="caution">
    <text evidence="1">The sequence shown here is derived from an EMBL/GenBank/DDBJ whole genome shotgun (WGS) entry which is preliminary data.</text>
</comment>
<name>A0ACC1Z338_MELAZ</name>
<gene>
    <name evidence="1" type="ORF">OWV82_002547</name>
</gene>
<evidence type="ECO:0000313" key="2">
    <source>
        <dbReference type="Proteomes" id="UP001164539"/>
    </source>
</evidence>
<keyword evidence="2" id="KW-1185">Reference proteome</keyword>
<organism evidence="1 2">
    <name type="scientific">Melia azedarach</name>
    <name type="common">Chinaberry tree</name>
    <dbReference type="NCBI Taxonomy" id="155640"/>
    <lineage>
        <taxon>Eukaryota</taxon>
        <taxon>Viridiplantae</taxon>
        <taxon>Streptophyta</taxon>
        <taxon>Embryophyta</taxon>
        <taxon>Tracheophyta</taxon>
        <taxon>Spermatophyta</taxon>
        <taxon>Magnoliopsida</taxon>
        <taxon>eudicotyledons</taxon>
        <taxon>Gunneridae</taxon>
        <taxon>Pentapetalae</taxon>
        <taxon>rosids</taxon>
        <taxon>malvids</taxon>
        <taxon>Sapindales</taxon>
        <taxon>Meliaceae</taxon>
        <taxon>Melia</taxon>
    </lineage>
</organism>
<accession>A0ACC1Z338</accession>
<sequence length="447" mass="49006">MTNKKGDTALHVAARAGKLNPVRILVNITNHLANKSYSLLKIINNKGNTALHEVLLTSLNGNKDAERKENADSIMALARSLVSADPEVCYRQNNAGKSPLCLAGESENNDILEFILKAVPGGVSLIHKLEGKSPVHVAIEQRNSSNSSGGALERNKGLYPIHVACRNGHVRVVRELLTKWPEPSELLCNKERNILHLAAQWKPDVVRCILLETKGDKLVNEMDNEGNTPLQLAASHCCSLVVGLLLMDKRAKSDMVNHQGHRAYDIAKHRQALAYNILPADKATTNSRKQNVPAVKAVDGRIGIGESMEASGDNVKHSTEVLDSHSKKSREPNLYGMMSTLSILFTFHYFHVFGASPSRGSFVKNCFRLIEDLGMKSKPPRTEDVKGQDKRPSCGSNNYCFCGVWCSSPDASHSRKCLGTTNVRHLCHYSYACCSRGSDHALLGTIS</sequence>
<dbReference type="EMBL" id="CM051394">
    <property type="protein sequence ID" value="KAJ4729829.1"/>
    <property type="molecule type" value="Genomic_DNA"/>
</dbReference>